<dbReference type="EMBL" id="JMKJ01000444">
    <property type="protein sequence ID" value="KGG50953.1"/>
    <property type="molecule type" value="Genomic_DNA"/>
</dbReference>
<accession>A0A098VPK8</accession>
<dbReference type="Proteomes" id="UP000029725">
    <property type="component" value="Unassembled WGS sequence"/>
</dbReference>
<dbReference type="HOGENOM" id="CLU_330954_0_0_1"/>
<sequence>MPKNARGFHRILGALTWSRLRSAINATSNTRPSMRFLSTSAVFSTDHIPEHLSPSGRIYGKLISPEEKSKLILESNKAFTEKDTLSSQISRIRLIKQYHLVDDPKALEVNVALYFSLRSIPFSEKISLSGTYIHFHMCRSLILNLPRSLILPVFLFTINVLRTLVSTDGIVPSAQAISTLLLAQGGAHSNQAGPLLSKERISEMFGLKKRDIELFTGFCQIVSDTYVETGSLLEFYSISLLFHRVSLYYEPKNCTINGPSNWLQFASSFACGISHDIGFDSCSFVIPTLLDAIGLIQQVIPLGCVPGEKSRDALISIYGLTTANIILLYNSALRQFIKLDSFVQGRTLFEFLKECKSQNHAYDARKKLTSIPCSPNVETFKLIFSLYMHEGVVSGNIKDAIHVLYTGLELLSYPLDLCVHATKLLFYTRSLEDIKALYLRVKAASPEVCKHVLFENTFLSCLSTSKGISSTERQLVRDISEIVLSSSGKTQAIHSSNTSFLIGILYRFNRRALGDYINHLPLSFLSDCPMFFSYLIKLMVIDASHRPFLLSLLNERFRIFDSYPEGSAYIDYRLGAISSLFSRNHPQISALLYYWEIFDNRQTKPFEDTHVTGLSLVLKKPKTSLERPMLRSSAHYYLIRTLYLEGNSSGILAYFLYFIKRSREGRQVCYDWISNRTLDFVVWSLTKEHEWNHLCRLLNYFSNSGDGGGFGGEPISDPFEASKTNSDAIGNENFAHMECTKKFKAPLFVGSKYSMLVPRLYQQFKDQIQKYPGNSSPIHTLYPGNAMFGADIILSSEEKRTLKELLDRYSTVRELRKDVLGNGLHFLHLNCNIGAYLRSILSIPAIFIDFCEQMEKHHKELHSHLA</sequence>
<dbReference type="AlphaFoldDB" id="A0A098VPK8"/>
<keyword evidence="2" id="KW-1185">Reference proteome</keyword>
<evidence type="ECO:0000313" key="2">
    <source>
        <dbReference type="Proteomes" id="UP000029725"/>
    </source>
</evidence>
<organism evidence="1 2">
    <name type="scientific">Mitosporidium daphniae</name>
    <dbReference type="NCBI Taxonomy" id="1485682"/>
    <lineage>
        <taxon>Eukaryota</taxon>
        <taxon>Fungi</taxon>
        <taxon>Fungi incertae sedis</taxon>
        <taxon>Microsporidia</taxon>
        <taxon>Mitosporidium</taxon>
    </lineage>
</organism>
<name>A0A098VPK8_9MICR</name>
<evidence type="ECO:0000313" key="1">
    <source>
        <dbReference type="EMBL" id="KGG50953.1"/>
    </source>
</evidence>
<proteinExistence type="predicted"/>
<protein>
    <submittedName>
        <fullName evidence="1">Uncharacterized protein</fullName>
    </submittedName>
</protein>
<reference evidence="1 2" key="1">
    <citation type="submission" date="2014-04" db="EMBL/GenBank/DDBJ databases">
        <title>A new species of microsporidia sheds light on the evolution of extreme parasitism.</title>
        <authorList>
            <person name="Haag K.L."/>
            <person name="James T.Y."/>
            <person name="Larsson R."/>
            <person name="Schaer T.M."/>
            <person name="Refardt D."/>
            <person name="Pombert J.-F."/>
            <person name="Ebert D."/>
        </authorList>
    </citation>
    <scope>NUCLEOTIDE SEQUENCE [LARGE SCALE GENOMIC DNA]</scope>
    <source>
        <strain evidence="1 2">UGP3</strain>
        <tissue evidence="1">Spores</tissue>
    </source>
</reference>
<dbReference type="GeneID" id="25260172"/>
<dbReference type="RefSeq" id="XP_013237380.1">
    <property type="nucleotide sequence ID" value="XM_013381926.1"/>
</dbReference>
<gene>
    <name evidence="1" type="ORF">DI09_4p360</name>
</gene>
<dbReference type="VEuPathDB" id="MicrosporidiaDB:DI09_4p360"/>
<comment type="caution">
    <text evidence="1">The sequence shown here is derived from an EMBL/GenBank/DDBJ whole genome shotgun (WGS) entry which is preliminary data.</text>
</comment>